<keyword evidence="6" id="KW-1003">Cell membrane</keyword>
<comment type="subcellular location">
    <subcellularLocation>
        <location evidence="6">Cell membrane</location>
        <topology evidence="6">Multi-pass membrane protein</topology>
    </subcellularLocation>
    <subcellularLocation>
        <location evidence="1">Membrane</location>
    </subcellularLocation>
</comment>
<evidence type="ECO:0000256" key="4">
    <source>
        <dbReference type="ARBA" id="ARBA00022989"/>
    </source>
</evidence>
<comment type="caution">
    <text evidence="6">Lacks conserved residue(s) required for the propagation of feature annotation.</text>
</comment>
<comment type="caution">
    <text evidence="7">The sequence shown here is derived from an EMBL/GenBank/DDBJ whole genome shotgun (WGS) entry which is preliminary data.</text>
</comment>
<reference evidence="8 9" key="2">
    <citation type="submission" date="2021-01" db="EMBL/GenBank/DDBJ databases">
        <title>Genomic Encyclopedia of Type Strains, Phase IV (KMG-IV): sequencing the most valuable type-strain genomes for metagenomic binning, comparative biology and taxonomic classification.</title>
        <authorList>
            <person name="Goeker M."/>
        </authorList>
    </citation>
    <scope>NUCLEOTIDE SEQUENCE [LARGE SCALE GENOMIC DNA]</scope>
    <source>
        <strain evidence="8 9">DSM 6130</strain>
    </source>
</reference>
<evidence type="ECO:0000313" key="8">
    <source>
        <dbReference type="EMBL" id="MBM7852717.1"/>
    </source>
</evidence>
<reference evidence="7" key="1">
    <citation type="journal article" date="2014" name="Int. J. Syst. Evol. Microbiol.">
        <title>Complete genome sequence of Corynebacterium casei LMG S-19264T (=DSM 44701T), isolated from a smear-ripened cheese.</title>
        <authorList>
            <consortium name="US DOE Joint Genome Institute (JGI-PGF)"/>
            <person name="Walter F."/>
            <person name="Albersmeier A."/>
            <person name="Kalinowski J."/>
            <person name="Ruckert C."/>
        </authorList>
    </citation>
    <scope>NUCLEOTIDE SEQUENCE</scope>
    <source>
        <strain evidence="7">VKM B-1606</strain>
    </source>
</reference>
<feature type="transmembrane region" description="Helical" evidence="6">
    <location>
        <begin position="218"/>
        <end position="238"/>
    </location>
</feature>
<sequence length="248" mass="26537">MTGARKLLGAGLATLVALGLLVALGVWQLERLAWKNDLVARISARTEAPPVAAPAEADWPALDFDAWGYRRVNLTGTFAHQNEVRVYVALGDARGPLSGPGYFVLTPLVRADGSAVIVNRGFVPEPLGDPARRPETLVAGPVTVTGLLRVPEDRNLFTPADDPAKRLFFARDPKAIAAGLRLTRVAPFTVDADATPNPGGLPQGGETRLTFPNRHLEYALTWFGLAAALAAVFAVYAVRALREGKQTR</sequence>
<dbReference type="EMBL" id="BSFF01000003">
    <property type="protein sequence ID" value="GLK56926.1"/>
    <property type="molecule type" value="Genomic_DNA"/>
</dbReference>
<dbReference type="RefSeq" id="WP_204951176.1">
    <property type="nucleotide sequence ID" value="NZ_BSFF01000003.1"/>
</dbReference>
<protein>
    <recommendedName>
        <fullName evidence="6">SURF1-like protein</fullName>
    </recommendedName>
</protein>
<evidence type="ECO:0000256" key="6">
    <source>
        <dbReference type="RuleBase" id="RU363076"/>
    </source>
</evidence>
<dbReference type="CDD" id="cd06662">
    <property type="entry name" value="SURF1"/>
    <property type="match status" value="1"/>
</dbReference>
<evidence type="ECO:0000256" key="2">
    <source>
        <dbReference type="ARBA" id="ARBA00007165"/>
    </source>
</evidence>
<evidence type="ECO:0000313" key="10">
    <source>
        <dbReference type="Proteomes" id="UP001143400"/>
    </source>
</evidence>
<dbReference type="GO" id="GO:0005886">
    <property type="term" value="C:plasma membrane"/>
    <property type="evidence" value="ECO:0007669"/>
    <property type="project" value="UniProtKB-SubCell"/>
</dbReference>
<gene>
    <name evidence="7" type="ORF">GCM10008170_29450</name>
    <name evidence="8" type="ORF">JOD31_002959</name>
</gene>
<dbReference type="InterPro" id="IPR002994">
    <property type="entry name" value="Surf1/Shy1"/>
</dbReference>
<dbReference type="Proteomes" id="UP001143400">
    <property type="component" value="Unassembled WGS sequence"/>
</dbReference>
<evidence type="ECO:0000313" key="7">
    <source>
        <dbReference type="EMBL" id="GLK56926.1"/>
    </source>
</evidence>
<keyword evidence="9" id="KW-1185">Reference proteome</keyword>
<keyword evidence="5 6" id="KW-0472">Membrane</keyword>
<evidence type="ECO:0000256" key="3">
    <source>
        <dbReference type="ARBA" id="ARBA00022692"/>
    </source>
</evidence>
<evidence type="ECO:0000313" key="9">
    <source>
        <dbReference type="Proteomes" id="UP000758856"/>
    </source>
</evidence>
<dbReference type="PROSITE" id="PS50895">
    <property type="entry name" value="SURF1"/>
    <property type="match status" value="1"/>
</dbReference>
<organism evidence="7 10">
    <name type="scientific">Methylopila capsulata</name>
    <dbReference type="NCBI Taxonomy" id="61654"/>
    <lineage>
        <taxon>Bacteria</taxon>
        <taxon>Pseudomonadati</taxon>
        <taxon>Pseudomonadota</taxon>
        <taxon>Alphaproteobacteria</taxon>
        <taxon>Hyphomicrobiales</taxon>
        <taxon>Methylopilaceae</taxon>
        <taxon>Methylopila</taxon>
    </lineage>
</organism>
<proteinExistence type="inferred from homology"/>
<dbReference type="AlphaFoldDB" id="A0A9W6IUQ4"/>
<keyword evidence="3 6" id="KW-0812">Transmembrane</keyword>
<keyword evidence="4 6" id="KW-1133">Transmembrane helix</keyword>
<dbReference type="EMBL" id="JAFBCY010000003">
    <property type="protein sequence ID" value="MBM7852717.1"/>
    <property type="molecule type" value="Genomic_DNA"/>
</dbReference>
<dbReference type="PANTHER" id="PTHR23427:SF2">
    <property type="entry name" value="SURFEIT LOCUS PROTEIN 1"/>
    <property type="match status" value="1"/>
</dbReference>
<dbReference type="Pfam" id="PF02104">
    <property type="entry name" value="SURF1"/>
    <property type="match status" value="1"/>
</dbReference>
<accession>A0A9W6IUQ4</accession>
<dbReference type="InterPro" id="IPR045214">
    <property type="entry name" value="Surf1/Surf4"/>
</dbReference>
<dbReference type="PANTHER" id="PTHR23427">
    <property type="entry name" value="SURFEIT LOCUS PROTEIN"/>
    <property type="match status" value="1"/>
</dbReference>
<dbReference type="Proteomes" id="UP000758856">
    <property type="component" value="Unassembled WGS sequence"/>
</dbReference>
<evidence type="ECO:0000256" key="5">
    <source>
        <dbReference type="ARBA" id="ARBA00023136"/>
    </source>
</evidence>
<evidence type="ECO:0000256" key="1">
    <source>
        <dbReference type="ARBA" id="ARBA00004370"/>
    </source>
</evidence>
<name>A0A9W6IUQ4_9HYPH</name>
<comment type="similarity">
    <text evidence="2 6">Belongs to the SURF1 family.</text>
</comment>
<reference evidence="7" key="3">
    <citation type="submission" date="2023-01" db="EMBL/GenBank/DDBJ databases">
        <authorList>
            <person name="Sun Q."/>
            <person name="Evtushenko L."/>
        </authorList>
    </citation>
    <scope>NUCLEOTIDE SEQUENCE</scope>
    <source>
        <strain evidence="7">VKM B-1606</strain>
    </source>
</reference>